<dbReference type="CDD" id="cd00590">
    <property type="entry name" value="RRM_SF"/>
    <property type="match status" value="1"/>
</dbReference>
<dbReference type="PROSITE" id="PS50102">
    <property type="entry name" value="RRM"/>
    <property type="match status" value="2"/>
</dbReference>
<feature type="domain" description="RRM" evidence="4">
    <location>
        <begin position="410"/>
        <end position="488"/>
    </location>
</feature>
<sequence length="613" mass="68150">MSNNYYGNHMHWRWAVSNSTAIPRSRYLWGDIYPSQFSHPPSPDRSQQSTPRPDSLPQPIRHSLAAIQSSRSHNNLADLPSALENLNLESRTAASTPAPRHKLAGSSRSSLLTPPVDANSDSFPDIQHAKNNGGKDRTIYLESKSDDDVFGGGAKLQSDTSDRSTAAVPEDTISPTTKITPRSDRLTEPITPENAQGLLPHEACVFVANLSVHRTDAQLEESVRQLFEEYGPCIIKIRRDRHKHPFAIVQYYNIEDASRAIEEGRDMIVDDRKVRTERSAARCEYILRTGDTGLSSGSGTVILSRVGGGSVSKQEAQEELGPFGAISETSPTTHSDAIHHGSPEGIYVKFVYWQDFDDCLKQYNNTSTVFRVVEAPKIEARIRLGPTPVGFVTRRPRTPPSTGLSPTDEKSIYCGNLPEDISEAELQKLFESYGQILGCNVIRKPIMGGQGFNIFGFIEFSSKAEAKAAALVEMDIRGKRIRVERKEYSGRRLARLQPAFQPAFEERPRTRAWGRSPNVYQPPGAHLPYGFQPFYMQQPPSGYSPYHQGYGWPVSPPHSALRRRGNTSGNYLTGAPQVAQPYAPASHPVFGALAQQMRDIEAENNQYSARRYL</sequence>
<feature type="region of interest" description="Disordered" evidence="3">
    <location>
        <begin position="38"/>
        <end position="58"/>
    </location>
</feature>
<gene>
    <name evidence="5" type="ORF">LTR05_004238</name>
</gene>
<keyword evidence="1 2" id="KW-0694">RNA-binding</keyword>
<dbReference type="InterPro" id="IPR035979">
    <property type="entry name" value="RBD_domain_sf"/>
</dbReference>
<evidence type="ECO:0000259" key="4">
    <source>
        <dbReference type="PROSITE" id="PS50102"/>
    </source>
</evidence>
<feature type="region of interest" description="Disordered" evidence="3">
    <location>
        <begin position="91"/>
        <end position="138"/>
    </location>
</feature>
<evidence type="ECO:0000256" key="3">
    <source>
        <dbReference type="SAM" id="MobiDB-lite"/>
    </source>
</evidence>
<organism evidence="5 6">
    <name type="scientific">Lithohypha guttulata</name>
    <dbReference type="NCBI Taxonomy" id="1690604"/>
    <lineage>
        <taxon>Eukaryota</taxon>
        <taxon>Fungi</taxon>
        <taxon>Dikarya</taxon>
        <taxon>Ascomycota</taxon>
        <taxon>Pezizomycotina</taxon>
        <taxon>Eurotiomycetes</taxon>
        <taxon>Chaetothyriomycetidae</taxon>
        <taxon>Chaetothyriales</taxon>
        <taxon>Trichomeriaceae</taxon>
        <taxon>Lithohypha</taxon>
    </lineage>
</organism>
<feature type="region of interest" description="Disordered" evidence="3">
    <location>
        <begin position="390"/>
        <end position="409"/>
    </location>
</feature>
<evidence type="ECO:0000313" key="6">
    <source>
        <dbReference type="Proteomes" id="UP001309876"/>
    </source>
</evidence>
<dbReference type="AlphaFoldDB" id="A0AAN7T157"/>
<dbReference type="Proteomes" id="UP001309876">
    <property type="component" value="Unassembled WGS sequence"/>
</dbReference>
<feature type="compositionally biased region" description="Polar residues" evidence="3">
    <location>
        <begin position="38"/>
        <end position="52"/>
    </location>
</feature>
<feature type="domain" description="RRM" evidence="4">
    <location>
        <begin position="203"/>
        <end position="281"/>
    </location>
</feature>
<dbReference type="Pfam" id="PF00076">
    <property type="entry name" value="RRM_1"/>
    <property type="match status" value="2"/>
</dbReference>
<dbReference type="GO" id="GO:0003723">
    <property type="term" value="F:RNA binding"/>
    <property type="evidence" value="ECO:0007669"/>
    <property type="project" value="UniProtKB-UniRule"/>
</dbReference>
<comment type="caution">
    <text evidence="5">The sequence shown here is derived from an EMBL/GenBank/DDBJ whole genome shotgun (WGS) entry which is preliminary data.</text>
</comment>
<dbReference type="SMART" id="SM00360">
    <property type="entry name" value="RRM"/>
    <property type="match status" value="2"/>
</dbReference>
<evidence type="ECO:0000256" key="2">
    <source>
        <dbReference type="PROSITE-ProRule" id="PRU00176"/>
    </source>
</evidence>
<protein>
    <recommendedName>
        <fullName evidence="4">RRM domain-containing protein</fullName>
    </recommendedName>
</protein>
<dbReference type="EMBL" id="JAVRRJ010000003">
    <property type="protein sequence ID" value="KAK5087067.1"/>
    <property type="molecule type" value="Genomic_DNA"/>
</dbReference>
<dbReference type="PANTHER" id="PTHR10352">
    <property type="entry name" value="EUKARYOTIC TRANSLATION INITIATION FACTOR 3 SUBUNIT G"/>
    <property type="match status" value="1"/>
</dbReference>
<dbReference type="InterPro" id="IPR000504">
    <property type="entry name" value="RRM_dom"/>
</dbReference>
<dbReference type="InterPro" id="IPR012677">
    <property type="entry name" value="Nucleotide-bd_a/b_plait_sf"/>
</dbReference>
<reference evidence="5 6" key="1">
    <citation type="submission" date="2023-08" db="EMBL/GenBank/DDBJ databases">
        <title>Black Yeasts Isolated from many extreme environments.</title>
        <authorList>
            <person name="Coleine C."/>
            <person name="Stajich J.E."/>
            <person name="Selbmann L."/>
        </authorList>
    </citation>
    <scope>NUCLEOTIDE SEQUENCE [LARGE SCALE GENOMIC DNA]</scope>
    <source>
        <strain evidence="5 6">CCFEE 5910</strain>
    </source>
</reference>
<evidence type="ECO:0000313" key="5">
    <source>
        <dbReference type="EMBL" id="KAK5087067.1"/>
    </source>
</evidence>
<dbReference type="Gene3D" id="3.30.70.330">
    <property type="match status" value="2"/>
</dbReference>
<accession>A0AAN7T157</accession>
<dbReference type="SUPFAM" id="SSF54928">
    <property type="entry name" value="RNA-binding domain, RBD"/>
    <property type="match status" value="2"/>
</dbReference>
<proteinExistence type="predicted"/>
<evidence type="ECO:0000256" key="1">
    <source>
        <dbReference type="ARBA" id="ARBA00022884"/>
    </source>
</evidence>
<keyword evidence="6" id="KW-1185">Reference proteome</keyword>
<name>A0AAN7T157_9EURO</name>